<gene>
    <name evidence="3" type="ORF">FHX46_000745</name>
</gene>
<organism evidence="3 4">
    <name type="scientific">Amycolatopsis viridis</name>
    <dbReference type="NCBI Taxonomy" id="185678"/>
    <lineage>
        <taxon>Bacteria</taxon>
        <taxon>Bacillati</taxon>
        <taxon>Actinomycetota</taxon>
        <taxon>Actinomycetes</taxon>
        <taxon>Pseudonocardiales</taxon>
        <taxon>Pseudonocardiaceae</taxon>
        <taxon>Amycolatopsis</taxon>
    </lineage>
</organism>
<keyword evidence="2" id="KW-0472">Membrane</keyword>
<evidence type="ECO:0008006" key="5">
    <source>
        <dbReference type="Google" id="ProtNLM"/>
    </source>
</evidence>
<feature type="region of interest" description="Disordered" evidence="1">
    <location>
        <begin position="117"/>
        <end position="161"/>
    </location>
</feature>
<feature type="transmembrane region" description="Helical" evidence="2">
    <location>
        <begin position="75"/>
        <end position="101"/>
    </location>
</feature>
<keyword evidence="2" id="KW-0812">Transmembrane</keyword>
<accession>A0ABX0SS80</accession>
<feature type="transmembrane region" description="Helical" evidence="2">
    <location>
        <begin position="46"/>
        <end position="69"/>
    </location>
</feature>
<evidence type="ECO:0000313" key="3">
    <source>
        <dbReference type="EMBL" id="NIH78215.1"/>
    </source>
</evidence>
<evidence type="ECO:0000313" key="4">
    <source>
        <dbReference type="Proteomes" id="UP000754495"/>
    </source>
</evidence>
<keyword evidence="4" id="KW-1185">Reference proteome</keyword>
<proteinExistence type="predicted"/>
<protein>
    <recommendedName>
        <fullName evidence="5">Integral membrane protein</fullName>
    </recommendedName>
</protein>
<dbReference type="Proteomes" id="UP000754495">
    <property type="component" value="Unassembled WGS sequence"/>
</dbReference>
<evidence type="ECO:0000256" key="1">
    <source>
        <dbReference type="SAM" id="MobiDB-lite"/>
    </source>
</evidence>
<comment type="caution">
    <text evidence="3">The sequence shown here is derived from an EMBL/GenBank/DDBJ whole genome shotgun (WGS) entry which is preliminary data.</text>
</comment>
<reference evidence="3 4" key="1">
    <citation type="submission" date="2020-03" db="EMBL/GenBank/DDBJ databases">
        <title>Sequencing the genomes of 1000 actinobacteria strains.</title>
        <authorList>
            <person name="Klenk H.-P."/>
        </authorList>
    </citation>
    <scope>NUCLEOTIDE SEQUENCE [LARGE SCALE GENOMIC DNA]</scope>
    <source>
        <strain evidence="3 4">DSM 45668</strain>
    </source>
</reference>
<dbReference type="EMBL" id="JAANOU010000001">
    <property type="protein sequence ID" value="NIH78215.1"/>
    <property type="molecule type" value="Genomic_DNA"/>
</dbReference>
<sequence length="161" mass="17013">MDTNAYVAFLVVGALIVMIDGQFVYHSGKRYLANGQGESESGASMARLVAVLFHIATLGVLALISTIGFPGGTSATAIVGRIGVFLLVLALAHGITIAVLARQREEQVVEQINTRMNAPAQRPADHSLNDPVVSPVPGQEGRDPRVSPSLESGAPYTTDRY</sequence>
<dbReference type="RefSeq" id="WP_167103532.1">
    <property type="nucleotide sequence ID" value="NZ_JAANOU010000001.1"/>
</dbReference>
<keyword evidence="2" id="KW-1133">Transmembrane helix</keyword>
<feature type="transmembrane region" description="Helical" evidence="2">
    <location>
        <begin position="6"/>
        <end position="25"/>
    </location>
</feature>
<evidence type="ECO:0000256" key="2">
    <source>
        <dbReference type="SAM" id="Phobius"/>
    </source>
</evidence>
<name>A0ABX0SS80_9PSEU</name>